<name>A0A919B1J2_9ACTN</name>
<organism evidence="2 3">
    <name type="scientific">Streptomyces mashuensis</name>
    <dbReference type="NCBI Taxonomy" id="33904"/>
    <lineage>
        <taxon>Bacteria</taxon>
        <taxon>Bacillati</taxon>
        <taxon>Actinomycetota</taxon>
        <taxon>Actinomycetes</taxon>
        <taxon>Kitasatosporales</taxon>
        <taxon>Streptomycetaceae</taxon>
        <taxon>Streptomyces</taxon>
    </lineage>
</organism>
<evidence type="ECO:0000256" key="1">
    <source>
        <dbReference type="SAM" id="Phobius"/>
    </source>
</evidence>
<keyword evidence="1" id="KW-0812">Transmembrane</keyword>
<dbReference type="EMBL" id="BNBD01000004">
    <property type="protein sequence ID" value="GHF42396.1"/>
    <property type="molecule type" value="Genomic_DNA"/>
</dbReference>
<feature type="transmembrane region" description="Helical" evidence="1">
    <location>
        <begin position="37"/>
        <end position="57"/>
    </location>
</feature>
<keyword evidence="1" id="KW-1133">Transmembrane helix</keyword>
<protein>
    <submittedName>
        <fullName evidence="2">Uncharacterized protein</fullName>
    </submittedName>
</protein>
<dbReference type="Proteomes" id="UP000638313">
    <property type="component" value="Unassembled WGS sequence"/>
</dbReference>
<sequence length="66" mass="6908">MSFACTPGELSNPVARPWVVTVIVIVLLGWPRAADVAGAYADAVALTTFVAAGGAAARWRPKARRN</sequence>
<proteinExistence type="predicted"/>
<evidence type="ECO:0000313" key="2">
    <source>
        <dbReference type="EMBL" id="GHF42396.1"/>
    </source>
</evidence>
<reference evidence="2" key="2">
    <citation type="submission" date="2020-09" db="EMBL/GenBank/DDBJ databases">
        <authorList>
            <person name="Sun Q."/>
            <person name="Ohkuma M."/>
        </authorList>
    </citation>
    <scope>NUCLEOTIDE SEQUENCE</scope>
    <source>
        <strain evidence="2">JCM 4059</strain>
    </source>
</reference>
<keyword evidence="1" id="KW-0472">Membrane</keyword>
<keyword evidence="3" id="KW-1185">Reference proteome</keyword>
<reference evidence="2" key="1">
    <citation type="journal article" date="2014" name="Int. J. Syst. Evol. Microbiol.">
        <title>Complete genome sequence of Corynebacterium casei LMG S-19264T (=DSM 44701T), isolated from a smear-ripened cheese.</title>
        <authorList>
            <consortium name="US DOE Joint Genome Institute (JGI-PGF)"/>
            <person name="Walter F."/>
            <person name="Albersmeier A."/>
            <person name="Kalinowski J."/>
            <person name="Ruckert C."/>
        </authorList>
    </citation>
    <scope>NUCLEOTIDE SEQUENCE</scope>
    <source>
        <strain evidence="2">JCM 4059</strain>
    </source>
</reference>
<accession>A0A919B1J2</accession>
<feature type="transmembrane region" description="Helical" evidence="1">
    <location>
        <begin position="14"/>
        <end position="31"/>
    </location>
</feature>
<gene>
    <name evidence="2" type="ORF">GCM10010218_24420</name>
</gene>
<dbReference type="AlphaFoldDB" id="A0A919B1J2"/>
<comment type="caution">
    <text evidence="2">The sequence shown here is derived from an EMBL/GenBank/DDBJ whole genome shotgun (WGS) entry which is preliminary data.</text>
</comment>
<evidence type="ECO:0000313" key="3">
    <source>
        <dbReference type="Proteomes" id="UP000638313"/>
    </source>
</evidence>